<dbReference type="Proteomes" id="UP000694620">
    <property type="component" value="Chromosome 11"/>
</dbReference>
<evidence type="ECO:0000259" key="1">
    <source>
        <dbReference type="PROSITE" id="PS50053"/>
    </source>
</evidence>
<dbReference type="Pfam" id="PF00240">
    <property type="entry name" value="ubiquitin"/>
    <property type="match status" value="1"/>
</dbReference>
<dbReference type="InterPro" id="IPR029071">
    <property type="entry name" value="Ubiquitin-like_domsf"/>
</dbReference>
<dbReference type="SUPFAM" id="SSF54236">
    <property type="entry name" value="Ubiquitin-like"/>
    <property type="match status" value="1"/>
</dbReference>
<reference evidence="2" key="1">
    <citation type="submission" date="2021-06" db="EMBL/GenBank/DDBJ databases">
        <authorList>
            <consortium name="Wellcome Sanger Institute Data Sharing"/>
        </authorList>
    </citation>
    <scope>NUCLEOTIDE SEQUENCE [LARGE SCALE GENOMIC DNA]</scope>
</reference>
<dbReference type="Ensembl" id="ENSECRT00000029305.1">
    <property type="protein sequence ID" value="ENSECRP00000028695.1"/>
    <property type="gene ID" value="ENSECRG00000019435.1"/>
</dbReference>
<accession>A0A8C4T891</accession>
<dbReference type="GeneID" id="114660437"/>
<dbReference type="GeneTree" id="ENSGT00990000204286"/>
<dbReference type="PROSITE" id="PS50053">
    <property type="entry name" value="UBIQUITIN_2"/>
    <property type="match status" value="1"/>
</dbReference>
<name>A0A8C4T891_ERPCA</name>
<protein>
    <submittedName>
        <fullName evidence="2">Polyubiquitin-like</fullName>
    </submittedName>
</protein>
<dbReference type="Gene3D" id="3.10.20.90">
    <property type="entry name" value="Phosphatidylinositol 3-kinase Catalytic Subunit, Chain A, domain 1"/>
    <property type="match status" value="1"/>
</dbReference>
<proteinExistence type="predicted"/>
<dbReference type="OrthoDB" id="428577at2759"/>
<gene>
    <name evidence="2" type="primary">LOC114660437</name>
</gene>
<keyword evidence="3" id="KW-1185">Reference proteome</keyword>
<dbReference type="AlphaFoldDB" id="A0A8C4T891"/>
<reference evidence="2" key="2">
    <citation type="submission" date="2025-08" db="UniProtKB">
        <authorList>
            <consortium name="Ensembl"/>
        </authorList>
    </citation>
    <scope>IDENTIFICATION</scope>
</reference>
<organism evidence="2 3">
    <name type="scientific">Erpetoichthys calabaricus</name>
    <name type="common">Rope fish</name>
    <name type="synonym">Calamoichthys calabaricus</name>
    <dbReference type="NCBI Taxonomy" id="27687"/>
    <lineage>
        <taxon>Eukaryota</taxon>
        <taxon>Metazoa</taxon>
        <taxon>Chordata</taxon>
        <taxon>Craniata</taxon>
        <taxon>Vertebrata</taxon>
        <taxon>Euteleostomi</taxon>
        <taxon>Actinopterygii</taxon>
        <taxon>Polypteriformes</taxon>
        <taxon>Polypteridae</taxon>
        <taxon>Erpetoichthys</taxon>
    </lineage>
</organism>
<evidence type="ECO:0000313" key="2">
    <source>
        <dbReference type="Ensembl" id="ENSECRP00000028695.1"/>
    </source>
</evidence>
<feature type="domain" description="Ubiquitin-like" evidence="1">
    <location>
        <begin position="32"/>
        <end position="89"/>
    </location>
</feature>
<sequence length="90" mass="10219">MGKIFQVIIYGLRDEKIIIDLGSTEEEMNNTTVLELKTKIVLRLPGNSDSPEDLRLIFANKELKDSAKLSDYQIKDNSVILMILRLPGKN</sequence>
<dbReference type="RefSeq" id="XP_028668972.1">
    <property type="nucleotide sequence ID" value="XM_028813139.2"/>
</dbReference>
<evidence type="ECO:0000313" key="3">
    <source>
        <dbReference type="Proteomes" id="UP000694620"/>
    </source>
</evidence>
<dbReference type="CDD" id="cd17039">
    <property type="entry name" value="Ubl_ubiquitin_like"/>
    <property type="match status" value="1"/>
</dbReference>
<dbReference type="SMART" id="SM00213">
    <property type="entry name" value="UBQ"/>
    <property type="match status" value="1"/>
</dbReference>
<reference evidence="2" key="3">
    <citation type="submission" date="2025-09" db="UniProtKB">
        <authorList>
            <consortium name="Ensembl"/>
        </authorList>
    </citation>
    <scope>IDENTIFICATION</scope>
</reference>
<dbReference type="InterPro" id="IPR000626">
    <property type="entry name" value="Ubiquitin-like_dom"/>
</dbReference>